<name>A0A2H0UGH4_9BACT</name>
<keyword evidence="4 7" id="KW-0031">Aminopeptidase</keyword>
<keyword evidence="5 7" id="KW-0645">Protease</keyword>
<feature type="active site" evidence="7">
    <location>
        <position position="323"/>
    </location>
</feature>
<evidence type="ECO:0000256" key="4">
    <source>
        <dbReference type="ARBA" id="ARBA00022438"/>
    </source>
</evidence>
<feature type="domain" description="Cytosol aminopeptidase" evidence="8">
    <location>
        <begin position="317"/>
        <end position="324"/>
    </location>
</feature>
<protein>
    <recommendedName>
        <fullName evidence="7">Probable cytosol aminopeptidase</fullName>
        <ecNumber evidence="7">3.4.11.1</ecNumber>
    </recommendedName>
    <alternativeName>
        <fullName evidence="7">Leucine aminopeptidase</fullName>
        <shortName evidence="7">LAP</shortName>
        <ecNumber evidence="7">3.4.11.10</ecNumber>
    </alternativeName>
    <alternativeName>
        <fullName evidence="7">Leucyl aminopeptidase</fullName>
    </alternativeName>
</protein>
<dbReference type="EMBL" id="PFBH01000001">
    <property type="protein sequence ID" value="PIR85508.1"/>
    <property type="molecule type" value="Genomic_DNA"/>
</dbReference>
<dbReference type="PROSITE" id="PS00631">
    <property type="entry name" value="CYTOSOL_AP"/>
    <property type="match status" value="1"/>
</dbReference>
<accession>A0A2H0UGH4</accession>
<dbReference type="GO" id="GO:0006508">
    <property type="term" value="P:proteolysis"/>
    <property type="evidence" value="ECO:0007669"/>
    <property type="project" value="UniProtKB-KW"/>
</dbReference>
<feature type="binding site" evidence="7">
    <location>
        <position position="321"/>
    </location>
    <ligand>
        <name>Mn(2+)</name>
        <dbReference type="ChEBI" id="CHEBI:29035"/>
        <label>2</label>
    </ligand>
</feature>
<dbReference type="InterPro" id="IPR000819">
    <property type="entry name" value="Peptidase_M17_C"/>
</dbReference>
<feature type="binding site" evidence="7">
    <location>
        <position position="237"/>
    </location>
    <ligand>
        <name>Mn(2+)</name>
        <dbReference type="ChEBI" id="CHEBI:29035"/>
        <label>2</label>
    </ligand>
</feature>
<dbReference type="PANTHER" id="PTHR11963">
    <property type="entry name" value="LEUCINE AMINOPEPTIDASE-RELATED"/>
    <property type="match status" value="1"/>
</dbReference>
<feature type="binding site" evidence="7">
    <location>
        <position position="242"/>
    </location>
    <ligand>
        <name>Mn(2+)</name>
        <dbReference type="ChEBI" id="CHEBI:29035"/>
        <label>2</label>
    </ligand>
</feature>
<keyword evidence="7" id="KW-0479">Metal-binding</keyword>
<comment type="catalytic activity">
    <reaction evidence="1 7">
        <text>Release of an N-terminal amino acid, Xaa-|-Yaa-, in which Xaa is preferably Leu, but may be other amino acids including Pro although not Arg or Lys, and Yaa may be Pro. Amino acid amides and methyl esters are also readily hydrolyzed, but rates on arylamides are exceedingly low.</text>
        <dbReference type="EC" id="3.4.11.1"/>
    </reaction>
</comment>
<dbReference type="NCBIfam" id="NF002074">
    <property type="entry name" value="PRK00913.1-4"/>
    <property type="match status" value="1"/>
</dbReference>
<evidence type="ECO:0000313" key="10">
    <source>
        <dbReference type="Proteomes" id="UP000229315"/>
    </source>
</evidence>
<dbReference type="Gene3D" id="3.40.220.10">
    <property type="entry name" value="Leucine Aminopeptidase, subunit E, domain 1"/>
    <property type="match status" value="1"/>
</dbReference>
<evidence type="ECO:0000256" key="7">
    <source>
        <dbReference type="HAMAP-Rule" id="MF_00181"/>
    </source>
</evidence>
<feature type="binding site" evidence="7">
    <location>
        <position position="260"/>
    </location>
    <ligand>
        <name>Mn(2+)</name>
        <dbReference type="ChEBI" id="CHEBI:29035"/>
        <label>2</label>
    </ligand>
</feature>
<keyword evidence="7" id="KW-0963">Cytoplasm</keyword>
<keyword evidence="7" id="KW-0464">Manganese</keyword>
<evidence type="ECO:0000259" key="8">
    <source>
        <dbReference type="PROSITE" id="PS00631"/>
    </source>
</evidence>
<feature type="binding site" evidence="7">
    <location>
        <position position="321"/>
    </location>
    <ligand>
        <name>Mn(2+)</name>
        <dbReference type="ChEBI" id="CHEBI:29035"/>
        <label>1</label>
    </ligand>
</feature>
<comment type="similarity">
    <text evidence="3 7">Belongs to the peptidase M17 family.</text>
</comment>
<dbReference type="Pfam" id="PF00883">
    <property type="entry name" value="Peptidase_M17"/>
    <property type="match status" value="1"/>
</dbReference>
<dbReference type="AlphaFoldDB" id="A0A2H0UGH4"/>
<dbReference type="GO" id="GO:0005737">
    <property type="term" value="C:cytoplasm"/>
    <property type="evidence" value="ECO:0007669"/>
    <property type="project" value="UniProtKB-SubCell"/>
</dbReference>
<comment type="cofactor">
    <cofactor evidence="7">
        <name>Mn(2+)</name>
        <dbReference type="ChEBI" id="CHEBI:29035"/>
    </cofactor>
    <text evidence="7">Binds 2 manganese ions per subunit.</text>
</comment>
<reference evidence="10" key="1">
    <citation type="submission" date="2017-09" db="EMBL/GenBank/DDBJ databases">
        <title>Depth-based differentiation of microbial function through sediment-hosted aquifers and enrichment of novel symbionts in the deep terrestrial subsurface.</title>
        <authorList>
            <person name="Probst A.J."/>
            <person name="Ladd B."/>
            <person name="Jarett J.K."/>
            <person name="Geller-Mcgrath D.E."/>
            <person name="Sieber C.M.K."/>
            <person name="Emerson J.B."/>
            <person name="Anantharaman K."/>
            <person name="Thomas B.C."/>
            <person name="Malmstrom R."/>
            <person name="Stieglmeier M."/>
            <person name="Klingl A."/>
            <person name="Woyke T."/>
            <person name="Ryan C.M."/>
            <person name="Banfield J.F."/>
        </authorList>
    </citation>
    <scope>NUCLEOTIDE SEQUENCE [LARGE SCALE GENOMIC DNA]</scope>
</reference>
<keyword evidence="6 7" id="KW-0378">Hydrolase</keyword>
<dbReference type="Pfam" id="PF02789">
    <property type="entry name" value="Peptidase_M17_N"/>
    <property type="match status" value="1"/>
</dbReference>
<evidence type="ECO:0000313" key="9">
    <source>
        <dbReference type="EMBL" id="PIR85508.1"/>
    </source>
</evidence>
<comment type="subcellular location">
    <subcellularLocation>
        <location evidence="7">Cytoplasm</location>
    </subcellularLocation>
</comment>
<comment type="function">
    <text evidence="7">Presumably involved in the processing and regular turnover of intracellular proteins. Catalyzes the removal of unsubstituted N-terminal amino acids from various peptides.</text>
</comment>
<dbReference type="SUPFAM" id="SSF53187">
    <property type="entry name" value="Zn-dependent exopeptidases"/>
    <property type="match status" value="1"/>
</dbReference>
<dbReference type="PANTHER" id="PTHR11963:SF23">
    <property type="entry name" value="CYTOSOL AMINOPEPTIDASE"/>
    <property type="match status" value="1"/>
</dbReference>
<dbReference type="InterPro" id="IPR043472">
    <property type="entry name" value="Macro_dom-like"/>
</dbReference>
<comment type="caution">
    <text evidence="9">The sequence shown here is derived from an EMBL/GenBank/DDBJ whole genome shotgun (WGS) entry which is preliminary data.</text>
</comment>
<evidence type="ECO:0000256" key="1">
    <source>
        <dbReference type="ARBA" id="ARBA00000135"/>
    </source>
</evidence>
<dbReference type="InterPro" id="IPR023042">
    <property type="entry name" value="Peptidase_M17_leu_NH2_pept"/>
</dbReference>
<dbReference type="Gene3D" id="3.40.630.10">
    <property type="entry name" value="Zn peptidases"/>
    <property type="match status" value="1"/>
</dbReference>
<organism evidence="9 10">
    <name type="scientific">Candidatus Kaiserbacteria bacterium CG10_big_fil_rev_8_21_14_0_10_45_20</name>
    <dbReference type="NCBI Taxonomy" id="1974607"/>
    <lineage>
        <taxon>Bacteria</taxon>
        <taxon>Candidatus Kaiseribacteriota</taxon>
    </lineage>
</organism>
<feature type="binding site" evidence="7">
    <location>
        <position position="242"/>
    </location>
    <ligand>
        <name>Mn(2+)</name>
        <dbReference type="ChEBI" id="CHEBI:29035"/>
        <label>1</label>
    </ligand>
</feature>
<evidence type="ECO:0000256" key="6">
    <source>
        <dbReference type="ARBA" id="ARBA00022801"/>
    </source>
</evidence>
<comment type="catalytic activity">
    <reaction evidence="2 7">
        <text>Release of an N-terminal amino acid, preferentially leucine, but not glutamic or aspartic acids.</text>
        <dbReference type="EC" id="3.4.11.10"/>
    </reaction>
</comment>
<dbReference type="GO" id="GO:0030145">
    <property type="term" value="F:manganese ion binding"/>
    <property type="evidence" value="ECO:0007669"/>
    <property type="project" value="UniProtKB-UniRule"/>
</dbReference>
<evidence type="ECO:0000256" key="3">
    <source>
        <dbReference type="ARBA" id="ARBA00009528"/>
    </source>
</evidence>
<dbReference type="Proteomes" id="UP000229315">
    <property type="component" value="Unassembled WGS sequence"/>
</dbReference>
<evidence type="ECO:0000256" key="5">
    <source>
        <dbReference type="ARBA" id="ARBA00022670"/>
    </source>
</evidence>
<gene>
    <name evidence="7" type="primary">pepA</name>
    <name evidence="9" type="ORF">COU15_00225</name>
</gene>
<dbReference type="SUPFAM" id="SSF52949">
    <property type="entry name" value="Macro domain-like"/>
    <property type="match status" value="1"/>
</dbReference>
<dbReference type="InterPro" id="IPR011356">
    <property type="entry name" value="Leucine_aapep/pepB"/>
</dbReference>
<feature type="binding site" evidence="7">
    <location>
        <position position="319"/>
    </location>
    <ligand>
        <name>Mn(2+)</name>
        <dbReference type="ChEBI" id="CHEBI:29035"/>
        <label>1</label>
    </ligand>
</feature>
<feature type="active site" evidence="7">
    <location>
        <position position="249"/>
    </location>
</feature>
<dbReference type="HAMAP" id="MF_00181">
    <property type="entry name" value="Cytosol_peptidase_M17"/>
    <property type="match status" value="1"/>
</dbReference>
<dbReference type="PRINTS" id="PR00481">
    <property type="entry name" value="LAMNOPPTDASE"/>
</dbReference>
<evidence type="ECO:0000256" key="2">
    <source>
        <dbReference type="ARBA" id="ARBA00000967"/>
    </source>
</evidence>
<dbReference type="InterPro" id="IPR008283">
    <property type="entry name" value="Peptidase_M17_N"/>
</dbReference>
<dbReference type="EC" id="3.4.11.10" evidence="7"/>
<sequence length="470" mass="51284">MKFQYTEPKKQRTQIIFAEGTVTKTIEDTKGNVRISIGVGKSADITRRVLIRVIRKSIRVARDQKQKAVVIDANDLHFPAIREIDDQELGRLLAENILLANYEFTRYKSKKDTLYADVEAVTIRNASQALKKGMQQGEIIGKEVNNVRDLANTPGGDMTPQTLAQATREATKGTSVLVSILDKKEMQKLNMGLILGVAKGSPEEPKLIVMEYWGAGKPSAPSKNQNDSKKPIVLVGKGVTFDTGGFNLKPESGMFGMHHDMAGGASVIGAISAVAKLKLKKNVIGIVPAVENMPSGTAYRPGDVLTSMSGKTVEVINTDAEGRLILADALTYAERYSPRLVLDIATLTGASLVALGQRASAIMTRKSKIEMALREQGELSGDYVWPLPLWKEYDADIRGNVADIGNLVVQGNSRYGGAINGGIFLAQFTQKYPWAHIDMAPRMESISEDNLAKGSTGEPVRLLIRMVEHY</sequence>
<dbReference type="GO" id="GO:0070006">
    <property type="term" value="F:metalloaminopeptidase activity"/>
    <property type="evidence" value="ECO:0007669"/>
    <property type="project" value="InterPro"/>
</dbReference>
<dbReference type="EC" id="3.4.11.1" evidence="7"/>
<proteinExistence type="inferred from homology"/>
<dbReference type="CDD" id="cd00433">
    <property type="entry name" value="Peptidase_M17"/>
    <property type="match status" value="1"/>
</dbReference>